<dbReference type="EMBL" id="CAJEWN010000085">
    <property type="protein sequence ID" value="CAD2161367.1"/>
    <property type="molecule type" value="Genomic_DNA"/>
</dbReference>
<organism evidence="1 2">
    <name type="scientific">Meloidogyne enterolobii</name>
    <name type="common">Root-knot nematode worm</name>
    <name type="synonym">Meloidogyne mayaguensis</name>
    <dbReference type="NCBI Taxonomy" id="390850"/>
    <lineage>
        <taxon>Eukaryota</taxon>
        <taxon>Metazoa</taxon>
        <taxon>Ecdysozoa</taxon>
        <taxon>Nematoda</taxon>
        <taxon>Chromadorea</taxon>
        <taxon>Rhabditida</taxon>
        <taxon>Tylenchina</taxon>
        <taxon>Tylenchomorpha</taxon>
        <taxon>Tylenchoidea</taxon>
        <taxon>Meloidogynidae</taxon>
        <taxon>Meloidogyninae</taxon>
        <taxon>Meloidogyne</taxon>
    </lineage>
</organism>
<gene>
    <name evidence="1" type="ORF">MENT_LOCUS14788</name>
</gene>
<proteinExistence type="predicted"/>
<reference evidence="1 2" key="1">
    <citation type="submission" date="2020-08" db="EMBL/GenBank/DDBJ databases">
        <authorList>
            <person name="Koutsovoulos G."/>
            <person name="Danchin GJ E."/>
        </authorList>
    </citation>
    <scope>NUCLEOTIDE SEQUENCE [LARGE SCALE GENOMIC DNA]</scope>
</reference>
<sequence>MLSTESQASSNYLNSSLSVPEFYKIHSNPVEASPSNLRYLPVIRIHILRVETKFR</sequence>
<name>A0A6V7UMJ6_MELEN</name>
<dbReference type="Proteomes" id="UP000580250">
    <property type="component" value="Unassembled WGS sequence"/>
</dbReference>
<evidence type="ECO:0000313" key="2">
    <source>
        <dbReference type="Proteomes" id="UP000580250"/>
    </source>
</evidence>
<dbReference type="AlphaFoldDB" id="A0A6V7UMJ6"/>
<accession>A0A6V7UMJ6</accession>
<evidence type="ECO:0000313" key="1">
    <source>
        <dbReference type="EMBL" id="CAD2161367.1"/>
    </source>
</evidence>
<comment type="caution">
    <text evidence="1">The sequence shown here is derived from an EMBL/GenBank/DDBJ whole genome shotgun (WGS) entry which is preliminary data.</text>
</comment>
<protein>
    <submittedName>
        <fullName evidence="1">Uncharacterized protein</fullName>
    </submittedName>
</protein>